<organism evidence="1 2">
    <name type="scientific">Apiospora marii</name>
    <dbReference type="NCBI Taxonomy" id="335849"/>
    <lineage>
        <taxon>Eukaryota</taxon>
        <taxon>Fungi</taxon>
        <taxon>Dikarya</taxon>
        <taxon>Ascomycota</taxon>
        <taxon>Pezizomycotina</taxon>
        <taxon>Sordariomycetes</taxon>
        <taxon>Xylariomycetidae</taxon>
        <taxon>Amphisphaeriales</taxon>
        <taxon>Apiosporaceae</taxon>
        <taxon>Apiospora</taxon>
    </lineage>
</organism>
<evidence type="ECO:0000313" key="1">
    <source>
        <dbReference type="EMBL" id="KAK8037850.1"/>
    </source>
</evidence>
<evidence type="ECO:0000313" key="2">
    <source>
        <dbReference type="Proteomes" id="UP001396898"/>
    </source>
</evidence>
<dbReference type="EMBL" id="JAQQWI010000002">
    <property type="protein sequence ID" value="KAK8037850.1"/>
    <property type="molecule type" value="Genomic_DNA"/>
</dbReference>
<gene>
    <name evidence="1" type="ORF">PG991_001196</name>
</gene>
<name>A0ABR1SVZ2_9PEZI</name>
<protein>
    <submittedName>
        <fullName evidence="1">Uncharacterized protein</fullName>
    </submittedName>
</protein>
<reference evidence="1 2" key="1">
    <citation type="submission" date="2023-01" db="EMBL/GenBank/DDBJ databases">
        <title>Analysis of 21 Apiospora genomes using comparative genomics revels a genus with tremendous synthesis potential of carbohydrate active enzymes and secondary metabolites.</title>
        <authorList>
            <person name="Sorensen T."/>
        </authorList>
    </citation>
    <scope>NUCLEOTIDE SEQUENCE [LARGE SCALE GENOMIC DNA]</scope>
    <source>
        <strain evidence="1 2">CBS 20057</strain>
    </source>
</reference>
<proteinExistence type="predicted"/>
<dbReference type="Proteomes" id="UP001396898">
    <property type="component" value="Unassembled WGS sequence"/>
</dbReference>
<keyword evidence="2" id="KW-1185">Reference proteome</keyword>
<comment type="caution">
    <text evidence="1">The sequence shown here is derived from an EMBL/GenBank/DDBJ whole genome shotgun (WGS) entry which is preliminary data.</text>
</comment>
<sequence>MRKKGASDITVRRYPAPLNNWAPSKSSQAIGDLMTRNIRSILDTVTMPAFSKALGWSDDLVEKIVADCHQELLNPKYHPFMIL</sequence>
<accession>A0ABR1SVZ2</accession>